<accession>A0A8B0SJK7</accession>
<name>A0A8B0SJK7_9GAMM</name>
<evidence type="ECO:0000256" key="2">
    <source>
        <dbReference type="SAM" id="SignalP"/>
    </source>
</evidence>
<dbReference type="InterPro" id="IPR020012">
    <property type="entry name" value="LysM_FimV"/>
</dbReference>
<dbReference type="InterPro" id="IPR038440">
    <property type="entry name" value="FimV_C_sf"/>
</dbReference>
<dbReference type="RefSeq" id="WP_207251071.1">
    <property type="nucleotide sequence ID" value="NZ_JAFMPM010000006.1"/>
</dbReference>
<feature type="region of interest" description="Disordered" evidence="1">
    <location>
        <begin position="595"/>
        <end position="642"/>
    </location>
</feature>
<proteinExistence type="predicted"/>
<reference evidence="4 6" key="1">
    <citation type="submission" date="2021-03" db="EMBL/GenBank/DDBJ databases">
        <title>Draft genome and methylome analysis of Thiotrix fructosivoruns ATCC 49748.</title>
        <authorList>
            <person name="Fomenkov A."/>
            <person name="Grabovich M.Y."/>
            <person name="Roberts R.J."/>
        </authorList>
    </citation>
    <scope>NUCLEOTIDE SEQUENCE [LARGE SCALE GENOMIC DNA]</scope>
    <source>
        <strain evidence="4 6">ATCC 49748</strain>
    </source>
</reference>
<evidence type="ECO:0000259" key="3">
    <source>
        <dbReference type="Pfam" id="PF25800"/>
    </source>
</evidence>
<keyword evidence="2" id="KW-0732">Signal</keyword>
<dbReference type="Gene3D" id="1.25.40.10">
    <property type="entry name" value="Tetratricopeptide repeat domain"/>
    <property type="match status" value="1"/>
</dbReference>
<dbReference type="Pfam" id="PF25800">
    <property type="entry name" value="FimV_N"/>
    <property type="match status" value="1"/>
</dbReference>
<dbReference type="Gene3D" id="3.10.350.10">
    <property type="entry name" value="LysM domain"/>
    <property type="match status" value="1"/>
</dbReference>
<gene>
    <name evidence="5" type="ORF">J1836_002160</name>
    <name evidence="4" type="ORF">J1836_10655</name>
</gene>
<dbReference type="InterPro" id="IPR011990">
    <property type="entry name" value="TPR-like_helical_dom_sf"/>
</dbReference>
<dbReference type="InterPro" id="IPR018392">
    <property type="entry name" value="LysM"/>
</dbReference>
<dbReference type="NCBIfam" id="TIGR03504">
    <property type="entry name" value="FimV_Cterm"/>
    <property type="match status" value="1"/>
</dbReference>
<keyword evidence="6" id="KW-1185">Reference proteome</keyword>
<feature type="signal peptide" evidence="2">
    <location>
        <begin position="1"/>
        <end position="21"/>
    </location>
</feature>
<feature type="domain" description="FimV N-terminal" evidence="3">
    <location>
        <begin position="23"/>
        <end position="129"/>
    </location>
</feature>
<feature type="region of interest" description="Disordered" evidence="1">
    <location>
        <begin position="149"/>
        <end position="182"/>
    </location>
</feature>
<evidence type="ECO:0000313" key="4">
    <source>
        <dbReference type="EMBL" id="MBO0613372.1"/>
    </source>
</evidence>
<evidence type="ECO:0000256" key="1">
    <source>
        <dbReference type="SAM" id="MobiDB-lite"/>
    </source>
</evidence>
<dbReference type="InterPro" id="IPR057840">
    <property type="entry name" value="FimV_N"/>
</dbReference>
<evidence type="ECO:0000313" key="5">
    <source>
        <dbReference type="EMBL" id="QTX11194.1"/>
    </source>
</evidence>
<dbReference type="Proteomes" id="UP000664466">
    <property type="component" value="Unassembled WGS sequence"/>
</dbReference>
<protein>
    <recommendedName>
        <fullName evidence="3">FimV N-terminal domain-containing protein</fullName>
    </recommendedName>
</protein>
<dbReference type="EMBL" id="CP072748">
    <property type="protein sequence ID" value="QTX11194.1"/>
    <property type="molecule type" value="Genomic_DNA"/>
</dbReference>
<dbReference type="InterPro" id="IPR020011">
    <property type="entry name" value="FimV_C"/>
</dbReference>
<dbReference type="EMBL" id="JAFMPM010000006">
    <property type="protein sequence ID" value="MBO0613372.1"/>
    <property type="molecule type" value="Genomic_DNA"/>
</dbReference>
<feature type="chain" id="PRO_5032338683" description="FimV N-terminal domain-containing protein" evidence="2">
    <location>
        <begin position="22"/>
        <end position="1064"/>
    </location>
</feature>
<feature type="region of interest" description="Disordered" evidence="1">
    <location>
        <begin position="269"/>
        <end position="301"/>
    </location>
</feature>
<feature type="compositionally biased region" description="Polar residues" evidence="1">
    <location>
        <begin position="269"/>
        <end position="299"/>
    </location>
</feature>
<reference evidence="5" key="2">
    <citation type="submission" date="2021-04" db="EMBL/GenBank/DDBJ databases">
        <title>Complete Genome and methylome analysis of Thiothrix fructosivorans ATCC 49748.</title>
        <authorList>
            <person name="Fomenkov A."/>
            <person name="Sun L."/>
            <person name="Vincze T."/>
            <person name="Grabovich M.Y."/>
            <person name="Roberts R.J."/>
        </authorList>
    </citation>
    <scope>NUCLEOTIDE SEQUENCE</scope>
    <source>
        <strain evidence="5">ATCC 49748</strain>
    </source>
</reference>
<sequence>MNKQALSLAIFIAGAYPAASSALGLGDIESNSHLNQPLRAKIDLLSAAPADASQIQVRLAPAEVFNRVGVARPDFLGNLRFTPTVQGGKPVILVSSDTPIQEPFVNFLLEVSWPQGQLLKEYTVMLDPPVLMQPGNTVAGEAAVRAEPKAAGNVRRPARQAAAQQAEPTQQQQPAAANRNRTYRVKSGDTLFRVASRLQRPGVSNDQMMMALFRANPGAFIGNNINNLRNNAVMKAPSANDVSGVSRAEARRQIRQQNADWREFRKSLAGNTVPQQATVSKTNGKQATPAATKQNTPAANASDKARLEVLGANKDANGVAKEAAVAAGNAKLAEIEKQLALASESLAARQKENGELKSRVTDLESMLSKKNRLLALRDTQLAEIQKQLADNGIKVTPGADALGAAAGADPQGSQPVAVTPDQGTDIQTHMANVAGQGQNTILRTDPPAQPAQPASPVTNAAVEPPAATTPLVGGNRPTPAGMATGNTNNIPLKPAIVPVTPAADAQPKKPAVFADQNGGDNDLLGLLTSPLALKIGAGSLALLLLLWLLGRRRKPEGGANAVRREANLGDDFDTTLPVDTHDHFDVNSLEKELEKADKGRIEDDPFGIGQPLSSPKNNAWDDNDGIPPIGGSSATGGNESGEDDCLTEANVYIAYGLYQQAESELKKCIERNPDKPEYRHKLLECYFVANNREAFDNHAQQFAAMNGAGKDSLWKSVVEWGRKISPDNKLYQGDASPASPAAPASSVAATVATALGGMAAATAGIALAKDNVADVPAAKALSVPVAAQSPVPPATLDYPEDDFGDLDLGELDFDDIDLDKLLHDSETTDDVPDVTLNAVAAPVSAPAAELPALSSFDFDEPKPADKAVASPIDDEPFDFDLDDLDDTLDFDLDDIDAVVKPVQVTAPAALAQEESAEHLLDFDLDDLEDLTDTPAVASNLPAAVATVAAPVAAMAAAGSATNLNLHLDNDNGIGRILPKDTFYAPISDEDKDWLGDIDDALSFLDFPDEEIDLHEAHISTKLDLARAYLDMGDIEGARSTLEEVMVEGNDDQRREAEVLLHQTG</sequence>
<evidence type="ECO:0000313" key="6">
    <source>
        <dbReference type="Proteomes" id="UP000664466"/>
    </source>
</evidence>
<dbReference type="CDD" id="cd00118">
    <property type="entry name" value="LysM"/>
    <property type="match status" value="1"/>
</dbReference>
<feature type="compositionally biased region" description="Low complexity" evidence="1">
    <location>
        <begin position="159"/>
        <end position="177"/>
    </location>
</feature>
<dbReference type="InterPro" id="IPR036779">
    <property type="entry name" value="LysM_dom_sf"/>
</dbReference>
<organism evidence="5">
    <name type="scientific">Thiothrix fructosivorans</name>
    <dbReference type="NCBI Taxonomy" id="111770"/>
    <lineage>
        <taxon>Bacteria</taxon>
        <taxon>Pseudomonadati</taxon>
        <taxon>Pseudomonadota</taxon>
        <taxon>Gammaproteobacteria</taxon>
        <taxon>Thiotrichales</taxon>
        <taxon>Thiotrichaceae</taxon>
        <taxon>Thiothrix</taxon>
    </lineage>
</organism>
<dbReference type="NCBIfam" id="TIGR03505">
    <property type="entry name" value="FimV_core"/>
    <property type="match status" value="1"/>
</dbReference>
<dbReference type="Gene3D" id="1.20.58.2200">
    <property type="match status" value="1"/>
</dbReference>
<dbReference type="AlphaFoldDB" id="A0A8B0SJK7"/>